<organism evidence="1 2">
    <name type="scientific">Penicillium subrubescens</name>
    <dbReference type="NCBI Taxonomy" id="1316194"/>
    <lineage>
        <taxon>Eukaryota</taxon>
        <taxon>Fungi</taxon>
        <taxon>Dikarya</taxon>
        <taxon>Ascomycota</taxon>
        <taxon>Pezizomycotina</taxon>
        <taxon>Eurotiomycetes</taxon>
        <taxon>Eurotiomycetidae</taxon>
        <taxon>Eurotiales</taxon>
        <taxon>Aspergillaceae</taxon>
        <taxon>Penicillium</taxon>
    </lineage>
</organism>
<sequence>MDAGGGTVDLITFTIEQTSPVIRLCEAAAGTRSYCGSTLLNRHFEDFLRSRLEAAPGWDSDTLEQAMSRFEAWAKRRFTDTETFKLYFPVPGIGDDQDLNVHRGFFSVTVEEMR</sequence>
<reference evidence="1 2" key="1">
    <citation type="submission" date="2016-10" db="EMBL/GenBank/DDBJ databases">
        <title>Genome sequence of the ascomycete fungus Penicillium subrubescens.</title>
        <authorList>
            <person name="De Vries R.P."/>
            <person name="Peng M."/>
            <person name="Dilokpimol A."/>
            <person name="Hilden K."/>
            <person name="Makela M.R."/>
            <person name="Grigoriev I."/>
            <person name="Riley R."/>
            <person name="Granchi Z."/>
        </authorList>
    </citation>
    <scope>NUCLEOTIDE SEQUENCE [LARGE SCALE GENOMIC DNA]</scope>
    <source>
        <strain evidence="1 2">CBS 132785</strain>
    </source>
</reference>
<proteinExistence type="predicted"/>
<keyword evidence="2" id="KW-1185">Reference proteome</keyword>
<evidence type="ECO:0000313" key="2">
    <source>
        <dbReference type="Proteomes" id="UP000186955"/>
    </source>
</evidence>
<dbReference type="InterPro" id="IPR043129">
    <property type="entry name" value="ATPase_NBD"/>
</dbReference>
<dbReference type="AlphaFoldDB" id="A0A1Q5TD77"/>
<accession>A0A1Q5TD77</accession>
<comment type="caution">
    <text evidence="1">The sequence shown here is derived from an EMBL/GenBank/DDBJ whole genome shotgun (WGS) entry which is preliminary data.</text>
</comment>
<protein>
    <submittedName>
        <fullName evidence="1">Uncharacterized protein</fullName>
    </submittedName>
</protein>
<gene>
    <name evidence="1" type="ORF">PENSUB_9272</name>
</gene>
<dbReference type="Proteomes" id="UP000186955">
    <property type="component" value="Unassembled WGS sequence"/>
</dbReference>
<dbReference type="OrthoDB" id="2963168at2759"/>
<evidence type="ECO:0000313" key="1">
    <source>
        <dbReference type="EMBL" id="OKO98174.1"/>
    </source>
</evidence>
<dbReference type="STRING" id="1316194.A0A1Q5TD77"/>
<dbReference type="SUPFAM" id="SSF53067">
    <property type="entry name" value="Actin-like ATPase domain"/>
    <property type="match status" value="1"/>
</dbReference>
<name>A0A1Q5TD77_9EURO</name>
<dbReference type="EMBL" id="MNBE01000673">
    <property type="protein sequence ID" value="OKO98174.1"/>
    <property type="molecule type" value="Genomic_DNA"/>
</dbReference>